<name>A0ABV1PAC1_9GAMM</name>
<keyword evidence="1" id="KW-0472">Membrane</keyword>
<protein>
    <submittedName>
        <fullName evidence="2">Uncharacterized protein</fullName>
    </submittedName>
</protein>
<dbReference type="EMBL" id="JBEHEF010000005">
    <property type="protein sequence ID" value="MEQ9938085.1"/>
    <property type="molecule type" value="Genomic_DNA"/>
</dbReference>
<accession>A0ABV1PAC1</accession>
<dbReference type="RefSeq" id="WP_222157473.1">
    <property type="nucleotide sequence ID" value="NZ_JAQRNC010000001.1"/>
</dbReference>
<evidence type="ECO:0000256" key="1">
    <source>
        <dbReference type="SAM" id="Phobius"/>
    </source>
</evidence>
<dbReference type="Proteomes" id="UP001463408">
    <property type="component" value="Unassembled WGS sequence"/>
</dbReference>
<feature type="transmembrane region" description="Helical" evidence="1">
    <location>
        <begin position="47"/>
        <end position="68"/>
    </location>
</feature>
<evidence type="ECO:0000313" key="3">
    <source>
        <dbReference type="Proteomes" id="UP001463408"/>
    </source>
</evidence>
<keyword evidence="3" id="KW-1185">Reference proteome</keyword>
<proteinExistence type="predicted"/>
<organism evidence="2 3">
    <name type="scientific">Pectobacterium polonicum</name>
    <dbReference type="NCBI Taxonomy" id="2485124"/>
    <lineage>
        <taxon>Bacteria</taxon>
        <taxon>Pseudomonadati</taxon>
        <taxon>Pseudomonadota</taxon>
        <taxon>Gammaproteobacteria</taxon>
        <taxon>Enterobacterales</taxon>
        <taxon>Pectobacteriaceae</taxon>
        <taxon>Pectobacterium</taxon>
    </lineage>
</organism>
<comment type="caution">
    <text evidence="2">The sequence shown here is derived from an EMBL/GenBank/DDBJ whole genome shotgun (WGS) entry which is preliminary data.</text>
</comment>
<evidence type="ECO:0000313" key="2">
    <source>
        <dbReference type="EMBL" id="MEQ9938085.1"/>
    </source>
</evidence>
<sequence length="70" mass="7692">MSLLKMLIAALGKVITWYSGAQAQDFVAEHLRQAGYNDEEVEAAREAAFLLVGAITTTIMNFILRTVFTA</sequence>
<gene>
    <name evidence="2" type="ORF">ABRQ07_10755</name>
</gene>
<keyword evidence="1" id="KW-0812">Transmembrane</keyword>
<reference evidence="2 3" key="1">
    <citation type="submission" date="2024-06" db="EMBL/GenBank/DDBJ databases">
        <title>Pangenomics to understand the prophage dynamics in the radiating lineages of P. brasiliense.</title>
        <authorList>
            <person name="Pardeshi L.A."/>
            <person name="Van Duivenbode I."/>
            <person name="Jonkheer E.M."/>
            <person name="Pel M.J.C."/>
            <person name="Kupczok A."/>
            <person name="De Ridder D."/>
            <person name="Smit S."/>
            <person name="Van Der Lee T.J."/>
        </authorList>
    </citation>
    <scope>NUCLEOTIDE SEQUENCE [LARGE SCALE GENOMIC DNA]</scope>
    <source>
        <strain evidence="2 3">PD 8607</strain>
    </source>
</reference>
<keyword evidence="1" id="KW-1133">Transmembrane helix</keyword>